<proteinExistence type="predicted"/>
<evidence type="ECO:0000313" key="5">
    <source>
        <dbReference type="Proteomes" id="UP001242342"/>
    </source>
</evidence>
<feature type="transmembrane region" description="Helical" evidence="1">
    <location>
        <begin position="9"/>
        <end position="28"/>
    </location>
</feature>
<organism evidence="3 4">
    <name type="scientific">Tenacibaculum discolor</name>
    <dbReference type="NCBI Taxonomy" id="361581"/>
    <lineage>
        <taxon>Bacteria</taxon>
        <taxon>Pseudomonadati</taxon>
        <taxon>Bacteroidota</taxon>
        <taxon>Flavobacteriia</taxon>
        <taxon>Flavobacteriales</taxon>
        <taxon>Flavobacteriaceae</taxon>
        <taxon>Tenacibaculum</taxon>
    </lineage>
</organism>
<dbReference type="EMBL" id="PDUU01000004">
    <property type="protein sequence ID" value="PHN97836.1"/>
    <property type="molecule type" value="Genomic_DNA"/>
</dbReference>
<keyword evidence="1" id="KW-0472">Membrane</keyword>
<feature type="transmembrane region" description="Helical" evidence="1">
    <location>
        <begin position="211"/>
        <end position="230"/>
    </location>
</feature>
<dbReference type="EMBL" id="JAUYVU010000001">
    <property type="protein sequence ID" value="MDP2539866.1"/>
    <property type="molecule type" value="Genomic_DNA"/>
</dbReference>
<comment type="caution">
    <text evidence="3">The sequence shown here is derived from an EMBL/GenBank/DDBJ whole genome shotgun (WGS) entry which is preliminary data.</text>
</comment>
<protein>
    <submittedName>
        <fullName evidence="3">Uncharacterized protein</fullName>
    </submittedName>
</protein>
<evidence type="ECO:0000313" key="2">
    <source>
        <dbReference type="EMBL" id="MDP2539866.1"/>
    </source>
</evidence>
<reference evidence="3" key="2">
    <citation type="submission" date="2017-10" db="EMBL/GenBank/DDBJ databases">
        <authorList>
            <person name="Enke T.N."/>
            <person name="Cordero O.X."/>
        </authorList>
    </citation>
    <scope>NUCLEOTIDE SEQUENCE</scope>
    <source>
        <strain evidence="3">4G03</strain>
    </source>
</reference>
<accession>A0A2G1BV00</accession>
<feature type="transmembrane region" description="Helical" evidence="1">
    <location>
        <begin position="91"/>
        <end position="111"/>
    </location>
</feature>
<gene>
    <name evidence="3" type="ORF">CSC81_05335</name>
    <name evidence="2" type="ORF">Q8W23_00100</name>
</gene>
<reference evidence="2 5" key="3">
    <citation type="submission" date="2023-07" db="EMBL/GenBank/DDBJ databases">
        <title>Genome content predicts the carbon catabolic preferences of heterotrophic bacteria.</title>
        <authorList>
            <person name="Gralka M."/>
        </authorList>
    </citation>
    <scope>NUCLEOTIDE SEQUENCE [LARGE SCALE GENOMIC DNA]</scope>
    <source>
        <strain evidence="2 5">4G03</strain>
    </source>
</reference>
<sequence>MEKISLNNSWFFAIIPIGIFIFVAFPQFQNMYESFHKREIEVQQSVRKLDSLQQLTNPTRKDLNDIKRLEITAPLHKLSISKQRYTYYKTGGMLAVLAFMFISMFGSSYWAKRKKNSPTNKQIEFSFGDFTTDAIGQNISWSAVKGSGSNFLSERLRKTAFGYKITSSSYLKFVAWSFLLMGLNYVVWSYIEFFEFSKEPLTFMHGGKLFFISGGPFVLIGVFLLFSFGAKAFLNSQKRKVLVDGEIIPFQQVYALQVLSKFIQGNKSGGYYCYEVNLVTQNGERYNLLNHGDKEYLLSDMVKISRFLKVPVWNNGVA</sequence>
<name>A0A2G1BV00_9FLAO</name>
<feature type="transmembrane region" description="Helical" evidence="1">
    <location>
        <begin position="173"/>
        <end position="191"/>
    </location>
</feature>
<evidence type="ECO:0000256" key="1">
    <source>
        <dbReference type="SAM" id="Phobius"/>
    </source>
</evidence>
<keyword evidence="5" id="KW-1185">Reference proteome</keyword>
<evidence type="ECO:0000313" key="3">
    <source>
        <dbReference type="EMBL" id="PHN97836.1"/>
    </source>
</evidence>
<dbReference type="Proteomes" id="UP001242342">
    <property type="component" value="Unassembled WGS sequence"/>
</dbReference>
<dbReference type="RefSeq" id="WP_099214745.1">
    <property type="nucleotide sequence ID" value="NZ_JAUYVU010000001.1"/>
</dbReference>
<dbReference type="Proteomes" id="UP000222163">
    <property type="component" value="Unassembled WGS sequence"/>
</dbReference>
<reference evidence="3 4" key="1">
    <citation type="journal article" date="2016" name="Nat. Commun.">
        <title>Microbial interactions lead to rapid micro-scale successions on model marine particles.</title>
        <authorList>
            <person name="Datta M.S."/>
            <person name="Sliwerska E."/>
            <person name="Gore J."/>
            <person name="Polz M.F."/>
            <person name="Cordero O.X."/>
        </authorList>
    </citation>
    <scope>NUCLEOTIDE SEQUENCE [LARGE SCALE GENOMIC DNA]</scope>
    <source>
        <strain evidence="3 4">4G03</strain>
    </source>
</reference>
<dbReference type="AlphaFoldDB" id="A0A2G1BV00"/>
<keyword evidence="1" id="KW-0812">Transmembrane</keyword>
<evidence type="ECO:0000313" key="4">
    <source>
        <dbReference type="Proteomes" id="UP000222163"/>
    </source>
</evidence>
<keyword evidence="1" id="KW-1133">Transmembrane helix</keyword>